<dbReference type="InterPro" id="IPR016527">
    <property type="entry name" value="ORC4"/>
</dbReference>
<dbReference type="SUPFAM" id="SSF52540">
    <property type="entry name" value="P-loop containing nucleoside triphosphate hydrolases"/>
    <property type="match status" value="1"/>
</dbReference>
<evidence type="ECO:0000256" key="1">
    <source>
        <dbReference type="ARBA" id="ARBA00004123"/>
    </source>
</evidence>
<feature type="compositionally biased region" description="Basic and acidic residues" evidence="7">
    <location>
        <begin position="1"/>
        <end position="14"/>
    </location>
</feature>
<evidence type="ECO:0000313" key="10">
    <source>
        <dbReference type="Proteomes" id="UP000242525"/>
    </source>
</evidence>
<evidence type="ECO:0000259" key="8">
    <source>
        <dbReference type="SMART" id="SM00382"/>
    </source>
</evidence>
<dbReference type="STRING" id="1173061.A0A0J9XC15"/>
<evidence type="ECO:0000256" key="5">
    <source>
        <dbReference type="ARBA" id="ARBA00023125"/>
    </source>
</evidence>
<feature type="region of interest" description="Disordered" evidence="7">
    <location>
        <begin position="1"/>
        <end position="48"/>
    </location>
</feature>
<dbReference type="AlphaFoldDB" id="A0A0J9XC15"/>
<keyword evidence="10" id="KW-1185">Reference proteome</keyword>
<dbReference type="EMBL" id="CCBN010000009">
    <property type="protein sequence ID" value="CDO54836.1"/>
    <property type="molecule type" value="Genomic_DNA"/>
</dbReference>
<dbReference type="GO" id="GO:0003688">
    <property type="term" value="F:DNA replication origin binding"/>
    <property type="evidence" value="ECO:0007669"/>
    <property type="project" value="TreeGrafter"/>
</dbReference>
<evidence type="ECO:0000256" key="2">
    <source>
        <dbReference type="ARBA" id="ARBA00005334"/>
    </source>
</evidence>
<dbReference type="GO" id="GO:0006270">
    <property type="term" value="P:DNA replication initiation"/>
    <property type="evidence" value="ECO:0007669"/>
    <property type="project" value="TreeGrafter"/>
</dbReference>
<dbReference type="InterPro" id="IPR032705">
    <property type="entry name" value="ORC4_C"/>
</dbReference>
<dbReference type="InterPro" id="IPR003593">
    <property type="entry name" value="AAA+_ATPase"/>
</dbReference>
<proteinExistence type="inferred from homology"/>
<evidence type="ECO:0000256" key="3">
    <source>
        <dbReference type="ARBA" id="ARBA00019083"/>
    </source>
</evidence>
<keyword evidence="4" id="KW-0235">DNA replication</keyword>
<dbReference type="OrthoDB" id="343623at2759"/>
<dbReference type="Pfam" id="PF14629">
    <property type="entry name" value="ORC4_C"/>
    <property type="match status" value="1"/>
</dbReference>
<evidence type="ECO:0000256" key="6">
    <source>
        <dbReference type="ARBA" id="ARBA00023242"/>
    </source>
</evidence>
<evidence type="ECO:0000313" key="9">
    <source>
        <dbReference type="EMBL" id="CDO54836.1"/>
    </source>
</evidence>
<organism evidence="9 10">
    <name type="scientific">Geotrichum candidum</name>
    <name type="common">Oospora lactis</name>
    <name type="synonym">Dipodascus geotrichum</name>
    <dbReference type="NCBI Taxonomy" id="1173061"/>
    <lineage>
        <taxon>Eukaryota</taxon>
        <taxon>Fungi</taxon>
        <taxon>Dikarya</taxon>
        <taxon>Ascomycota</taxon>
        <taxon>Saccharomycotina</taxon>
        <taxon>Dipodascomycetes</taxon>
        <taxon>Dipodascales</taxon>
        <taxon>Dipodascaceae</taxon>
        <taxon>Geotrichum</taxon>
    </lineage>
</organism>
<dbReference type="Gene3D" id="3.40.50.300">
    <property type="entry name" value="P-loop containing nucleotide triphosphate hydrolases"/>
    <property type="match status" value="1"/>
</dbReference>
<keyword evidence="6" id="KW-0539">Nucleus</keyword>
<dbReference type="GO" id="GO:0005664">
    <property type="term" value="C:nuclear origin of replication recognition complex"/>
    <property type="evidence" value="ECO:0007669"/>
    <property type="project" value="TreeGrafter"/>
</dbReference>
<sequence>MPSKRPLDSADASHRAKRHQSLEEYYDEVEPHHLHIKSGSAKEFKESLDKEFPATHQPDVNLDEENSAADSADEIIKKEDVKILDHDEKNSMATLDEGTDGAKKAAFDSIKTHVLSKINGRQRTELFGLKEQYHEIYILLEHTITEGEGNSCLLIGPRSCGKSVIMETALDKLKAAYKDQFITIRLSGFAQSDDKMALREICRQFDVELSKGFTPEEYEGLEKKSMSETLQSLIGLLDPPKHQFQDDDYDEQSANVKTPVAVVILLDEFDRFTQVSRQTLLYNLFDMAQSSHTPLAVIGVTSRMNTREMFEKRVRSRFSQRVFAVNRPRSMDQFWGICKSVLTINPKKITSNESSDIVTTCATEWNSRIESLYSNTDSMFYKLLERVFYTTKDVREVFDKLIYPIVKASPLLHDKEIFSYEKEQGVSTSQHFIKGLSELELALLICSARVEIKFESDTFNFNVVYDEYLDVANNLNKERMAAMSNVDSGPGGGYRVWSRDVARSAWERLENLDLILHVETPGSNTQGSITATATGLVGDSKATGTVRDDLKMAKVDVNLLEIGDIIGHDHTLRKWTRL</sequence>
<evidence type="ECO:0000256" key="4">
    <source>
        <dbReference type="ARBA" id="ARBA00022705"/>
    </source>
</evidence>
<comment type="similarity">
    <text evidence="2">Belongs to the ORC4 family.</text>
</comment>
<dbReference type="Proteomes" id="UP000242525">
    <property type="component" value="Unassembled WGS sequence"/>
</dbReference>
<dbReference type="SMART" id="SM00382">
    <property type="entry name" value="AAA"/>
    <property type="match status" value="1"/>
</dbReference>
<feature type="domain" description="AAA+ ATPase" evidence="8">
    <location>
        <begin position="148"/>
        <end position="329"/>
    </location>
</feature>
<dbReference type="InterPro" id="IPR041664">
    <property type="entry name" value="AAA_16"/>
</dbReference>
<gene>
    <name evidence="9" type="ORF">BN980_GECA09s00120g</name>
</gene>
<accession>A0A0J9XC15</accession>
<comment type="subcellular location">
    <subcellularLocation>
        <location evidence="1">Nucleus</location>
    </subcellularLocation>
</comment>
<reference evidence="9" key="1">
    <citation type="submission" date="2014-03" db="EMBL/GenBank/DDBJ databases">
        <authorList>
            <person name="Casaregola S."/>
        </authorList>
    </citation>
    <scope>NUCLEOTIDE SEQUENCE [LARGE SCALE GENOMIC DNA]</scope>
    <source>
        <strain evidence="9">CLIB 918</strain>
    </source>
</reference>
<evidence type="ECO:0000256" key="7">
    <source>
        <dbReference type="SAM" id="MobiDB-lite"/>
    </source>
</evidence>
<name>A0A0J9XC15_GEOCN</name>
<dbReference type="InterPro" id="IPR027417">
    <property type="entry name" value="P-loop_NTPase"/>
</dbReference>
<dbReference type="PANTHER" id="PTHR12087">
    <property type="entry name" value="ORIGIN RECOGNITION COMPLEX SUBUNIT 4"/>
    <property type="match status" value="1"/>
</dbReference>
<dbReference type="FunFam" id="3.40.50.300:FF:001499">
    <property type="entry name" value="Origin recognition complex subunit 4, putative"/>
    <property type="match status" value="1"/>
</dbReference>
<dbReference type="PANTHER" id="PTHR12087:SF0">
    <property type="entry name" value="ORIGIN RECOGNITION COMPLEX SUBUNIT 4"/>
    <property type="match status" value="1"/>
</dbReference>
<keyword evidence="5" id="KW-0238">DNA-binding</keyword>
<comment type="caution">
    <text evidence="9">The sequence shown here is derived from an EMBL/GenBank/DDBJ whole genome shotgun (WGS) entry which is preliminary data.</text>
</comment>
<dbReference type="Pfam" id="PF13191">
    <property type="entry name" value="AAA_16"/>
    <property type="match status" value="1"/>
</dbReference>
<protein>
    <recommendedName>
        <fullName evidence="3">Origin recognition complex subunit 4</fullName>
    </recommendedName>
</protein>